<sequence length="82" mass="9073">MPPRVPVISEPGVFTIFSCAWYIITMPRGMRWLTTARAHSAPFELKHSIQSLSTTPICAASFSEIHTIGPPRESVSMSRLSV</sequence>
<name>A0A6J5H3T3_9BURK</name>
<gene>
    <name evidence="2" type="ORF">LMG28688_07266</name>
</gene>
<evidence type="ECO:0000256" key="1">
    <source>
        <dbReference type="SAM" id="Phobius"/>
    </source>
</evidence>
<accession>A0A6J5H3T3</accession>
<evidence type="ECO:0000313" key="3">
    <source>
        <dbReference type="Proteomes" id="UP000494119"/>
    </source>
</evidence>
<dbReference type="Proteomes" id="UP000494119">
    <property type="component" value="Unassembled WGS sequence"/>
</dbReference>
<keyword evidence="1" id="KW-1133">Transmembrane helix</keyword>
<keyword evidence="3" id="KW-1185">Reference proteome</keyword>
<keyword evidence="1" id="KW-0472">Membrane</keyword>
<proteinExistence type="predicted"/>
<evidence type="ECO:0000313" key="2">
    <source>
        <dbReference type="EMBL" id="CAB3810538.1"/>
    </source>
</evidence>
<dbReference type="AlphaFoldDB" id="A0A6J5H3T3"/>
<organism evidence="2 3">
    <name type="scientific">Paraburkholderia caffeinitolerans</name>
    <dbReference type="NCBI Taxonomy" id="1723730"/>
    <lineage>
        <taxon>Bacteria</taxon>
        <taxon>Pseudomonadati</taxon>
        <taxon>Pseudomonadota</taxon>
        <taxon>Betaproteobacteria</taxon>
        <taxon>Burkholderiales</taxon>
        <taxon>Burkholderiaceae</taxon>
        <taxon>Paraburkholderia</taxon>
    </lineage>
</organism>
<dbReference type="EMBL" id="CADIKL010000101">
    <property type="protein sequence ID" value="CAB3810538.1"/>
    <property type="molecule type" value="Genomic_DNA"/>
</dbReference>
<keyword evidence="1" id="KW-0812">Transmembrane</keyword>
<feature type="transmembrane region" description="Helical" evidence="1">
    <location>
        <begin position="6"/>
        <end position="24"/>
    </location>
</feature>
<reference evidence="2 3" key="1">
    <citation type="submission" date="2020-04" db="EMBL/GenBank/DDBJ databases">
        <authorList>
            <person name="De Canck E."/>
        </authorList>
    </citation>
    <scope>NUCLEOTIDE SEQUENCE [LARGE SCALE GENOMIC DNA]</scope>
    <source>
        <strain evidence="2 3">LMG 28688</strain>
    </source>
</reference>
<protein>
    <submittedName>
        <fullName evidence="2">Uncharacterized protein</fullName>
    </submittedName>
</protein>